<evidence type="ECO:0000256" key="3">
    <source>
        <dbReference type="ARBA" id="ARBA00022692"/>
    </source>
</evidence>
<gene>
    <name evidence="8" type="primary">Prom1-002</name>
</gene>
<keyword evidence="6" id="KW-0325">Glycoprotein</keyword>
<dbReference type="InterPro" id="IPR008795">
    <property type="entry name" value="Prominin"/>
</dbReference>
<organism evidence="8">
    <name type="scientific">Phallusia mammillata</name>
    <dbReference type="NCBI Taxonomy" id="59560"/>
    <lineage>
        <taxon>Eukaryota</taxon>
        <taxon>Metazoa</taxon>
        <taxon>Chordata</taxon>
        <taxon>Tunicata</taxon>
        <taxon>Ascidiacea</taxon>
        <taxon>Phlebobranchia</taxon>
        <taxon>Ascidiidae</taxon>
        <taxon>Phallusia</taxon>
    </lineage>
</organism>
<proteinExistence type="evidence at transcript level"/>
<feature type="transmembrane region" description="Helical" evidence="7">
    <location>
        <begin position="265"/>
        <end position="291"/>
    </location>
</feature>
<dbReference type="GO" id="GO:0016324">
    <property type="term" value="C:apical plasma membrane"/>
    <property type="evidence" value="ECO:0007669"/>
    <property type="project" value="TreeGrafter"/>
</dbReference>
<comment type="subcellular location">
    <subcellularLocation>
        <location evidence="1">Cell projection</location>
        <location evidence="1">Microvillus membrane</location>
        <topology evidence="1">Multi-pass membrane protein</topology>
    </subcellularLocation>
</comment>
<evidence type="ECO:0000256" key="1">
    <source>
        <dbReference type="ARBA" id="ARBA00004475"/>
    </source>
</evidence>
<keyword evidence="5 7" id="KW-0472">Membrane</keyword>
<dbReference type="PANTHER" id="PTHR22730">
    <property type="entry name" value="PROMININ PROM PROTEIN"/>
    <property type="match status" value="1"/>
</dbReference>
<feature type="transmembrane region" description="Helical" evidence="7">
    <location>
        <begin position="219"/>
        <end position="245"/>
    </location>
</feature>
<evidence type="ECO:0000256" key="5">
    <source>
        <dbReference type="ARBA" id="ARBA00023136"/>
    </source>
</evidence>
<evidence type="ECO:0000313" key="8">
    <source>
        <dbReference type="EMBL" id="CAB3265180.1"/>
    </source>
</evidence>
<dbReference type="GO" id="GO:0071914">
    <property type="term" value="C:prominosome"/>
    <property type="evidence" value="ECO:0007669"/>
    <property type="project" value="TreeGrafter"/>
</dbReference>
<sequence length="630" mass="68648">MDMVDNQLAFIVTQYDVFSNTTVGEVDDLRNSLGNPIQSDLRAIVTPAIDKVTSLESSTATYRDNLQIYENSQLDQLDSDLATLKVDFDADFPNDGACGSSAACMSLRSSIPALNSGVGTTTDLTAALAATNTWLGSHGVYVASYNSLFDDPLEQIMNSAFTNNGIAASVRDTLNSAKSTVEDQTNSNVFTEIRTSIVNAQTSSETFLNDLQYYDYIRWAVGIALSVFLLFICLCFFVGILLGFFCGNKEELPTKRRSASNVGGILLMSGVGLIFMFSWLLMILVTLTFLVGAPVERYLCQGLTEPYDGLRLVDDFATLNLGSGINSTLNGLIVSCENNSAAIDAIGLGSSFDLAAVRADVDQSFQDINYDVNVNLATVFKLNNQQLRDAVDALGMNSILTVLSGVTVEATPQNYASVITSMNTAITQLSGTAQTSMMAHRDELSRLAGTHDHVAWNSALQYCKTNGPLIEANRTTAVATCQTADDQIVSQLDPIVNTHVQALNTTVTGHVNTYLDWLVLEGENNLGNCRLIYEMFTALVTVSCSYIINFWNAFWFSLGWALFFVIPCAILAMKLAKFYRRMDETDHVEPPAHLMMPIGMNGNGNFDGIPMDEKPLKIPRAKTNKVTPEP</sequence>
<dbReference type="GO" id="GO:0005929">
    <property type="term" value="C:cilium"/>
    <property type="evidence" value="ECO:0007669"/>
    <property type="project" value="TreeGrafter"/>
</dbReference>
<protein>
    <submittedName>
        <fullName evidence="8">Prominin-1-like</fullName>
    </submittedName>
</protein>
<reference evidence="8" key="1">
    <citation type="submission" date="2020-04" db="EMBL/GenBank/DDBJ databases">
        <authorList>
            <person name="Neveu A P."/>
        </authorList>
    </citation>
    <scope>NUCLEOTIDE SEQUENCE</scope>
    <source>
        <tissue evidence="8">Whole embryo</tissue>
    </source>
</reference>
<keyword evidence="4 7" id="KW-1133">Transmembrane helix</keyword>
<evidence type="ECO:0000256" key="7">
    <source>
        <dbReference type="SAM" id="Phobius"/>
    </source>
</evidence>
<dbReference type="GO" id="GO:0031528">
    <property type="term" value="C:microvillus membrane"/>
    <property type="evidence" value="ECO:0007669"/>
    <property type="project" value="UniProtKB-SubCell"/>
</dbReference>
<evidence type="ECO:0000256" key="6">
    <source>
        <dbReference type="ARBA" id="ARBA00023180"/>
    </source>
</evidence>
<accession>A0A6F9DQ71</accession>
<comment type="similarity">
    <text evidence="2">Belongs to the prominin family.</text>
</comment>
<evidence type="ECO:0000256" key="2">
    <source>
        <dbReference type="ARBA" id="ARBA00006058"/>
    </source>
</evidence>
<dbReference type="AlphaFoldDB" id="A0A6F9DQ71"/>
<dbReference type="PANTHER" id="PTHR22730:SF1">
    <property type="entry name" value="PROMININ-LIKE PROTEIN"/>
    <property type="match status" value="1"/>
</dbReference>
<name>A0A6F9DQ71_9ASCI</name>
<dbReference type="GO" id="GO:0009986">
    <property type="term" value="C:cell surface"/>
    <property type="evidence" value="ECO:0007669"/>
    <property type="project" value="TreeGrafter"/>
</dbReference>
<evidence type="ECO:0000256" key="4">
    <source>
        <dbReference type="ARBA" id="ARBA00022989"/>
    </source>
</evidence>
<feature type="transmembrane region" description="Helical" evidence="7">
    <location>
        <begin position="554"/>
        <end position="573"/>
    </location>
</feature>
<keyword evidence="3 7" id="KW-0812">Transmembrane</keyword>
<dbReference type="Pfam" id="PF05478">
    <property type="entry name" value="Prominin"/>
    <property type="match status" value="1"/>
</dbReference>
<dbReference type="GO" id="GO:0015485">
    <property type="term" value="F:cholesterol binding"/>
    <property type="evidence" value="ECO:0007669"/>
    <property type="project" value="TreeGrafter"/>
</dbReference>
<dbReference type="EMBL" id="LR789318">
    <property type="protein sequence ID" value="CAB3265180.1"/>
    <property type="molecule type" value="mRNA"/>
</dbReference>